<dbReference type="InterPro" id="IPR050062">
    <property type="entry name" value="Pro-tRNA_synthetase"/>
</dbReference>
<dbReference type="InterPro" id="IPR036621">
    <property type="entry name" value="Anticodon-bd_dom_sf"/>
</dbReference>
<dbReference type="GO" id="GO:0005829">
    <property type="term" value="C:cytosol"/>
    <property type="evidence" value="ECO:0007669"/>
    <property type="project" value="TreeGrafter"/>
</dbReference>
<dbReference type="InterPro" id="IPR006195">
    <property type="entry name" value="aa-tRNA-synth_II"/>
</dbReference>
<evidence type="ECO:0000256" key="1">
    <source>
        <dbReference type="ARBA" id="ARBA00004496"/>
    </source>
</evidence>
<dbReference type="NCBIfam" id="NF006625">
    <property type="entry name" value="PRK09194.1"/>
    <property type="match status" value="1"/>
</dbReference>
<dbReference type="CDD" id="cd00861">
    <property type="entry name" value="ProRS_anticodon_short"/>
    <property type="match status" value="1"/>
</dbReference>
<dbReference type="SUPFAM" id="SSF55826">
    <property type="entry name" value="YbaK/ProRS associated domain"/>
    <property type="match status" value="1"/>
</dbReference>
<dbReference type="Gene3D" id="3.90.960.10">
    <property type="entry name" value="YbaK/aminoacyl-tRNA synthetase-associated domain"/>
    <property type="match status" value="1"/>
</dbReference>
<dbReference type="PANTHER" id="PTHR42753:SF2">
    <property type="entry name" value="PROLINE--TRNA LIGASE"/>
    <property type="match status" value="1"/>
</dbReference>
<evidence type="ECO:0000256" key="9">
    <source>
        <dbReference type="ARBA" id="ARBA00023146"/>
    </source>
</evidence>
<dbReference type="InterPro" id="IPR044140">
    <property type="entry name" value="ProRS_anticodon_short"/>
</dbReference>
<keyword evidence="9" id="KW-0030">Aminoacyl-tRNA synthetase</keyword>
<dbReference type="InterPro" id="IPR002316">
    <property type="entry name" value="Pro-tRNA-ligase_IIa"/>
</dbReference>
<evidence type="ECO:0000313" key="13">
    <source>
        <dbReference type="EMBL" id="SUZ57341.1"/>
    </source>
</evidence>
<dbReference type="InterPro" id="IPR023717">
    <property type="entry name" value="Pro-tRNA-Synthase_IIa_type1"/>
</dbReference>
<dbReference type="EMBL" id="UINC01000555">
    <property type="protein sequence ID" value="SUZ57341.1"/>
    <property type="molecule type" value="Genomic_DNA"/>
</dbReference>
<sequence length="562" mass="62139">MLLSQTLVPTLRETPSDADVASHVLLLRAGCIRQLASGLYSWLPIGLCVLRKIEVIVREELARAGAQEILMPVVQPAELWLESGRWDVMGPEMMRMRDRNDRDYALAPTHEEVVSDLIRKAIVSYKQLPCNLYQINTKFRDEIRPRFGLLRAREFVMKDGYSFHLDDASFELTYQAMFDAYSRILNRIGLDFRAVDADPGTMGDGESHEFHVLAESGEDAIAFSPASSYAANVEKAEAVATGDLDKPALTLEKKPTPDVRTIDDVAQLFQVAAKQTIKTLVVKGTSSLVGLVLRGDHQLNEKKASRLPEIAQPFEFASEDEIRAALACGPGSIGPVNLHVPFYVDRSAAIVSDFICGANEDGFHFTGANWKRDATATRVVDIRNVVEGEPAADASGPLKFIRGIEVGHIFKLGTKYTAPMNVTIQDAKGVSRELIMGCYGLGISRLVAAAVEQCHDDEGIIWPEAIAPAMLHIVAINYSRSDAVRAAAHDLYDRCLDAHIDVFLDDRDERPGVKFADADLLGLPHRVIVGERNLAEGRLEYSYRRSELELVTPTQVLERLQS</sequence>
<dbReference type="InterPro" id="IPR045864">
    <property type="entry name" value="aa-tRNA-synth_II/BPL/LPL"/>
</dbReference>
<keyword evidence="5" id="KW-0436">Ligase</keyword>
<dbReference type="InterPro" id="IPR002314">
    <property type="entry name" value="aa-tRNA-synt_IIb"/>
</dbReference>
<dbReference type="CDD" id="cd04334">
    <property type="entry name" value="ProRS-INS"/>
    <property type="match status" value="1"/>
</dbReference>
<evidence type="ECO:0000256" key="11">
    <source>
        <dbReference type="ARBA" id="ARBA00047671"/>
    </source>
</evidence>
<dbReference type="GO" id="GO:0004827">
    <property type="term" value="F:proline-tRNA ligase activity"/>
    <property type="evidence" value="ECO:0007669"/>
    <property type="project" value="UniProtKB-EC"/>
</dbReference>
<protein>
    <recommendedName>
        <fullName evidence="3">proline--tRNA ligase</fullName>
        <ecNumber evidence="3">6.1.1.15</ecNumber>
    </recommendedName>
    <alternativeName>
        <fullName evidence="10">Prolyl-tRNA synthetase</fullName>
    </alternativeName>
</protein>
<dbReference type="InterPro" id="IPR033730">
    <property type="entry name" value="ProRS_core_prok"/>
</dbReference>
<keyword evidence="8" id="KW-0648">Protein biosynthesis</keyword>
<evidence type="ECO:0000256" key="7">
    <source>
        <dbReference type="ARBA" id="ARBA00022840"/>
    </source>
</evidence>
<evidence type="ECO:0000256" key="4">
    <source>
        <dbReference type="ARBA" id="ARBA00022490"/>
    </source>
</evidence>
<dbReference type="Pfam" id="PF04073">
    <property type="entry name" value="tRNA_edit"/>
    <property type="match status" value="1"/>
</dbReference>
<dbReference type="InterPro" id="IPR036754">
    <property type="entry name" value="YbaK/aa-tRNA-synt-asso_dom_sf"/>
</dbReference>
<dbReference type="InterPro" id="IPR004154">
    <property type="entry name" value="Anticodon-bd"/>
</dbReference>
<dbReference type="AlphaFoldDB" id="A0A381NRZ0"/>
<evidence type="ECO:0000259" key="12">
    <source>
        <dbReference type="PROSITE" id="PS50862"/>
    </source>
</evidence>
<dbReference type="Pfam" id="PF03129">
    <property type="entry name" value="HGTP_anticodon"/>
    <property type="match status" value="1"/>
</dbReference>
<dbReference type="PROSITE" id="PS50862">
    <property type="entry name" value="AA_TRNA_LIGASE_II"/>
    <property type="match status" value="1"/>
</dbReference>
<dbReference type="SUPFAM" id="SSF52954">
    <property type="entry name" value="Class II aaRS ABD-related"/>
    <property type="match status" value="1"/>
</dbReference>
<comment type="subcellular location">
    <subcellularLocation>
        <location evidence="1">Cytoplasm</location>
    </subcellularLocation>
</comment>
<dbReference type="GO" id="GO:0006433">
    <property type="term" value="P:prolyl-tRNA aminoacylation"/>
    <property type="evidence" value="ECO:0007669"/>
    <property type="project" value="InterPro"/>
</dbReference>
<keyword evidence="4" id="KW-0963">Cytoplasm</keyword>
<dbReference type="Gene3D" id="3.40.50.800">
    <property type="entry name" value="Anticodon-binding domain"/>
    <property type="match status" value="1"/>
</dbReference>
<evidence type="ECO:0000256" key="3">
    <source>
        <dbReference type="ARBA" id="ARBA00012831"/>
    </source>
</evidence>
<dbReference type="Gene3D" id="3.30.930.10">
    <property type="entry name" value="Bira Bifunctional Protein, Domain 2"/>
    <property type="match status" value="2"/>
</dbReference>
<keyword evidence="6" id="KW-0547">Nucleotide-binding</keyword>
<dbReference type="CDD" id="cd00779">
    <property type="entry name" value="ProRS_core_prok"/>
    <property type="match status" value="1"/>
</dbReference>
<dbReference type="Pfam" id="PF00587">
    <property type="entry name" value="tRNA-synt_2b"/>
    <property type="match status" value="1"/>
</dbReference>
<dbReference type="GO" id="GO:0002161">
    <property type="term" value="F:aminoacyl-tRNA deacylase activity"/>
    <property type="evidence" value="ECO:0007669"/>
    <property type="project" value="InterPro"/>
</dbReference>
<evidence type="ECO:0000256" key="8">
    <source>
        <dbReference type="ARBA" id="ARBA00022917"/>
    </source>
</evidence>
<evidence type="ECO:0000256" key="5">
    <source>
        <dbReference type="ARBA" id="ARBA00022598"/>
    </source>
</evidence>
<reference evidence="13" key="1">
    <citation type="submission" date="2018-05" db="EMBL/GenBank/DDBJ databases">
        <authorList>
            <person name="Lanie J.A."/>
            <person name="Ng W.-L."/>
            <person name="Kazmierczak K.M."/>
            <person name="Andrzejewski T.M."/>
            <person name="Davidsen T.M."/>
            <person name="Wayne K.J."/>
            <person name="Tettelin H."/>
            <person name="Glass J.I."/>
            <person name="Rusch D."/>
            <person name="Podicherti R."/>
            <person name="Tsui H.-C.T."/>
            <person name="Winkler M.E."/>
        </authorList>
    </citation>
    <scope>NUCLEOTIDE SEQUENCE</scope>
</reference>
<comment type="catalytic activity">
    <reaction evidence="11">
        <text>tRNA(Pro) + L-proline + ATP = L-prolyl-tRNA(Pro) + AMP + diphosphate</text>
        <dbReference type="Rhea" id="RHEA:14305"/>
        <dbReference type="Rhea" id="RHEA-COMP:9700"/>
        <dbReference type="Rhea" id="RHEA-COMP:9702"/>
        <dbReference type="ChEBI" id="CHEBI:30616"/>
        <dbReference type="ChEBI" id="CHEBI:33019"/>
        <dbReference type="ChEBI" id="CHEBI:60039"/>
        <dbReference type="ChEBI" id="CHEBI:78442"/>
        <dbReference type="ChEBI" id="CHEBI:78532"/>
        <dbReference type="ChEBI" id="CHEBI:456215"/>
        <dbReference type="EC" id="6.1.1.15"/>
    </reaction>
</comment>
<accession>A0A381NRZ0</accession>
<dbReference type="SUPFAM" id="SSF55681">
    <property type="entry name" value="Class II aaRS and biotin synthetases"/>
    <property type="match status" value="1"/>
</dbReference>
<evidence type="ECO:0000256" key="10">
    <source>
        <dbReference type="ARBA" id="ARBA00029731"/>
    </source>
</evidence>
<dbReference type="GO" id="GO:0005524">
    <property type="term" value="F:ATP binding"/>
    <property type="evidence" value="ECO:0007669"/>
    <property type="project" value="UniProtKB-KW"/>
</dbReference>
<dbReference type="InterPro" id="IPR004500">
    <property type="entry name" value="Pro-tRNA-synth_IIa_bac-type"/>
</dbReference>
<name>A0A381NRZ0_9ZZZZ</name>
<evidence type="ECO:0000256" key="6">
    <source>
        <dbReference type="ARBA" id="ARBA00022741"/>
    </source>
</evidence>
<dbReference type="NCBIfam" id="TIGR00409">
    <property type="entry name" value="proS_fam_II"/>
    <property type="match status" value="1"/>
</dbReference>
<proteinExistence type="inferred from homology"/>
<organism evidence="13">
    <name type="scientific">marine metagenome</name>
    <dbReference type="NCBI Taxonomy" id="408172"/>
    <lineage>
        <taxon>unclassified sequences</taxon>
        <taxon>metagenomes</taxon>
        <taxon>ecological metagenomes</taxon>
    </lineage>
</organism>
<dbReference type="PANTHER" id="PTHR42753">
    <property type="entry name" value="MITOCHONDRIAL RIBOSOME PROTEIN L39/PROLYL-TRNA LIGASE FAMILY MEMBER"/>
    <property type="match status" value="1"/>
</dbReference>
<gene>
    <name evidence="13" type="ORF">METZ01_LOCUS10195</name>
</gene>
<dbReference type="HAMAP" id="MF_01569">
    <property type="entry name" value="Pro_tRNA_synth_type1"/>
    <property type="match status" value="1"/>
</dbReference>
<comment type="subunit">
    <text evidence="2">Homodimer.</text>
</comment>
<feature type="domain" description="Aminoacyl-transfer RNA synthetases class-II family profile" evidence="12">
    <location>
        <begin position="33"/>
        <end position="463"/>
    </location>
</feature>
<dbReference type="InterPro" id="IPR007214">
    <property type="entry name" value="YbaK/aa-tRNA-synth-assoc-dom"/>
</dbReference>
<dbReference type="PRINTS" id="PR01046">
    <property type="entry name" value="TRNASYNTHPRO"/>
</dbReference>
<evidence type="ECO:0000256" key="2">
    <source>
        <dbReference type="ARBA" id="ARBA00011738"/>
    </source>
</evidence>
<keyword evidence="7" id="KW-0067">ATP-binding</keyword>
<dbReference type="EC" id="6.1.1.15" evidence="3"/>